<proteinExistence type="predicted"/>
<dbReference type="EMBL" id="JAUEPS010000190">
    <property type="protein sequence ID" value="KAK0434390.1"/>
    <property type="molecule type" value="Genomic_DNA"/>
</dbReference>
<evidence type="ECO:0000313" key="3">
    <source>
        <dbReference type="Proteomes" id="UP001175211"/>
    </source>
</evidence>
<keyword evidence="1" id="KW-1133">Transmembrane helix</keyword>
<evidence type="ECO:0000256" key="1">
    <source>
        <dbReference type="SAM" id="Phobius"/>
    </source>
</evidence>
<dbReference type="GeneID" id="85364031"/>
<organism evidence="2 3">
    <name type="scientific">Armillaria tabescens</name>
    <name type="common">Ringless honey mushroom</name>
    <name type="synonym">Agaricus tabescens</name>
    <dbReference type="NCBI Taxonomy" id="1929756"/>
    <lineage>
        <taxon>Eukaryota</taxon>
        <taxon>Fungi</taxon>
        <taxon>Dikarya</taxon>
        <taxon>Basidiomycota</taxon>
        <taxon>Agaricomycotina</taxon>
        <taxon>Agaricomycetes</taxon>
        <taxon>Agaricomycetidae</taxon>
        <taxon>Agaricales</taxon>
        <taxon>Marasmiineae</taxon>
        <taxon>Physalacriaceae</taxon>
        <taxon>Desarmillaria</taxon>
    </lineage>
</organism>
<feature type="transmembrane region" description="Helical" evidence="1">
    <location>
        <begin position="26"/>
        <end position="42"/>
    </location>
</feature>
<keyword evidence="1" id="KW-0812">Transmembrane</keyword>
<name>A0AA39MI73_ARMTA</name>
<keyword evidence="1" id="KW-0472">Membrane</keyword>
<sequence>MLVPLEMLGAQDGRTRWTKVTLSESPFSPLSFVAVLLFFTVVQNHVRRFNHEGQACLRNIRGSFPMTQISLLAETRFASQFCSARRSSVPSECMFSYAGRTDSDPRCRNFDAEKFGTMKEAYWDGRISAQNEAQMEIGPCFDDGNLVIE</sequence>
<comment type="caution">
    <text evidence="2">The sequence shown here is derived from an EMBL/GenBank/DDBJ whole genome shotgun (WGS) entry which is preliminary data.</text>
</comment>
<keyword evidence="3" id="KW-1185">Reference proteome</keyword>
<reference evidence="2" key="1">
    <citation type="submission" date="2023-06" db="EMBL/GenBank/DDBJ databases">
        <authorList>
            <consortium name="Lawrence Berkeley National Laboratory"/>
            <person name="Ahrendt S."/>
            <person name="Sahu N."/>
            <person name="Indic B."/>
            <person name="Wong-Bajracharya J."/>
            <person name="Merenyi Z."/>
            <person name="Ke H.-M."/>
            <person name="Monk M."/>
            <person name="Kocsube S."/>
            <person name="Drula E."/>
            <person name="Lipzen A."/>
            <person name="Balint B."/>
            <person name="Henrissat B."/>
            <person name="Andreopoulos B."/>
            <person name="Martin F.M."/>
            <person name="Harder C.B."/>
            <person name="Rigling D."/>
            <person name="Ford K.L."/>
            <person name="Foster G.D."/>
            <person name="Pangilinan J."/>
            <person name="Papanicolaou A."/>
            <person name="Barry K."/>
            <person name="LaButti K."/>
            <person name="Viragh M."/>
            <person name="Koriabine M."/>
            <person name="Yan M."/>
            <person name="Riley R."/>
            <person name="Champramary S."/>
            <person name="Plett K.L."/>
            <person name="Tsai I.J."/>
            <person name="Slot J."/>
            <person name="Sipos G."/>
            <person name="Plett J."/>
            <person name="Nagy L.G."/>
            <person name="Grigoriev I.V."/>
        </authorList>
    </citation>
    <scope>NUCLEOTIDE SEQUENCE</scope>
    <source>
        <strain evidence="2">CCBAS 213</strain>
    </source>
</reference>
<dbReference type="RefSeq" id="XP_060321719.1">
    <property type="nucleotide sequence ID" value="XM_060480483.1"/>
</dbReference>
<gene>
    <name evidence="2" type="ORF">EV420DRAFT_1754534</name>
</gene>
<evidence type="ECO:0000313" key="2">
    <source>
        <dbReference type="EMBL" id="KAK0434390.1"/>
    </source>
</evidence>
<dbReference type="AlphaFoldDB" id="A0AA39MI73"/>
<dbReference type="Proteomes" id="UP001175211">
    <property type="component" value="Unassembled WGS sequence"/>
</dbReference>
<protein>
    <submittedName>
        <fullName evidence="2">Uncharacterized protein</fullName>
    </submittedName>
</protein>
<accession>A0AA39MI73</accession>